<accession>A0AA88XPY5</accession>
<comment type="caution">
    <text evidence="1">The sequence shown here is derived from an EMBL/GenBank/DDBJ whole genome shotgun (WGS) entry which is preliminary data.</text>
</comment>
<protein>
    <submittedName>
        <fullName evidence="1">Uncharacterized protein</fullName>
    </submittedName>
</protein>
<dbReference type="AlphaFoldDB" id="A0AA88XPY5"/>
<evidence type="ECO:0000313" key="1">
    <source>
        <dbReference type="EMBL" id="KAK3086538.1"/>
    </source>
</evidence>
<dbReference type="PANTHER" id="PTHR31362:SF0">
    <property type="entry name" value="EXOSTOSIN DOMAIN-CONTAINING PROTEIN-RELATED"/>
    <property type="match status" value="1"/>
</dbReference>
<dbReference type="InterPro" id="IPR005049">
    <property type="entry name" value="STL-like"/>
</dbReference>
<sequence length="661" mass="76333">MRVLYRKTHTKPIGDTLQDAENTPFVLVGIVSDENNYGLRNAHRKTWLSRRELHGPYRVKVYFLLDISTLALRIEQSRSHDMFFFNSTNSASDVNTGQRLHMWFKFAANTYPEAELVIWMDDEVFLCAPQVFDRLSKISSDSLYYGFVHPQRCVDDNFLVVGMELVKRIADKVYCGSRRGGICTMFMEGHLSDMGSIGNTLCHWLKSYSDIVTVADNFYMRLGYSVTGDTEADLGMHKTDFHNFCSSYLLYHESSVSDIFTFSKHNSRRLQPTIGREHTFSTNNYMDEKKSFDGEIIRNLPNLRTDYPNDQIVRHWKTTGKNCNMWAVFYSVHNFNITDIIDVAANDMWCVIVVEDSYIIAENTFTEASFLKIVRNEFVFLSSAKQNSLYHDFNRFITTRHVSRKNIGYIYAIDHGAKMIWDISEYHSRGKFLVDKAEQDILTVCPEYKDFIMNPLDFYDISQKPRGFPLSFDISQAKSCPIRGILGSGIMQLFDPKHPDVGKTKSVESKPDQTFQAAKIIPLQIPHSIAVPLNYHSTVWSVEAFPYLFLPSTVSSDAADIWRGYIAQTLNNFYFEVSYMPVSSTDFKSVKEPNDDHLSESEDLTKKTDMLIELLNELRRKNYDLNLETFYAEMYKRGYIESPDILLLHVWGKMLANLGIS</sequence>
<keyword evidence="2" id="KW-1185">Reference proteome</keyword>
<name>A0AA88XPY5_PINIB</name>
<dbReference type="Proteomes" id="UP001186944">
    <property type="component" value="Unassembled WGS sequence"/>
</dbReference>
<gene>
    <name evidence="1" type="ORF">FSP39_019888</name>
</gene>
<reference evidence="1" key="1">
    <citation type="submission" date="2019-08" db="EMBL/GenBank/DDBJ databases">
        <title>The improved chromosome-level genome for the pearl oyster Pinctada fucata martensii using PacBio sequencing and Hi-C.</title>
        <authorList>
            <person name="Zheng Z."/>
        </authorList>
    </citation>
    <scope>NUCLEOTIDE SEQUENCE</scope>
    <source>
        <strain evidence="1">ZZ-2019</strain>
        <tissue evidence="1">Adductor muscle</tissue>
    </source>
</reference>
<dbReference type="EMBL" id="VSWD01000012">
    <property type="protein sequence ID" value="KAK3086538.1"/>
    <property type="molecule type" value="Genomic_DNA"/>
</dbReference>
<evidence type="ECO:0000313" key="2">
    <source>
        <dbReference type="Proteomes" id="UP001186944"/>
    </source>
</evidence>
<dbReference type="PANTHER" id="PTHR31362">
    <property type="entry name" value="GLYCOSYLTRANSFERASE STELLO1-RELATED"/>
    <property type="match status" value="1"/>
</dbReference>
<proteinExistence type="predicted"/>
<organism evidence="1 2">
    <name type="scientific">Pinctada imbricata</name>
    <name type="common">Atlantic pearl-oyster</name>
    <name type="synonym">Pinctada martensii</name>
    <dbReference type="NCBI Taxonomy" id="66713"/>
    <lineage>
        <taxon>Eukaryota</taxon>
        <taxon>Metazoa</taxon>
        <taxon>Spiralia</taxon>
        <taxon>Lophotrochozoa</taxon>
        <taxon>Mollusca</taxon>
        <taxon>Bivalvia</taxon>
        <taxon>Autobranchia</taxon>
        <taxon>Pteriomorphia</taxon>
        <taxon>Pterioida</taxon>
        <taxon>Pterioidea</taxon>
        <taxon>Pteriidae</taxon>
        <taxon>Pinctada</taxon>
    </lineage>
</organism>